<organism evidence="8 9">
    <name type="scientific">Candidatus Daviesbacteria bacterium GW2011_GWB1_36_5</name>
    <dbReference type="NCBI Taxonomy" id="1618426"/>
    <lineage>
        <taxon>Bacteria</taxon>
        <taxon>Candidatus Daviesiibacteriota</taxon>
    </lineage>
</organism>
<name>A0A0G0ETJ6_9BACT</name>
<dbReference type="InterPro" id="IPR027417">
    <property type="entry name" value="P-loop_NTPase"/>
</dbReference>
<evidence type="ECO:0000256" key="4">
    <source>
        <dbReference type="ARBA" id="ARBA00023186"/>
    </source>
</evidence>
<dbReference type="GO" id="GO:0005737">
    <property type="term" value="C:cytoplasm"/>
    <property type="evidence" value="ECO:0007669"/>
    <property type="project" value="TreeGrafter"/>
</dbReference>
<gene>
    <name evidence="8" type="ORF">US19_C0018G0004</name>
</gene>
<dbReference type="Proteomes" id="UP000034492">
    <property type="component" value="Unassembled WGS sequence"/>
</dbReference>
<dbReference type="InterPro" id="IPR003593">
    <property type="entry name" value="AAA+_ATPase"/>
</dbReference>
<dbReference type="Pfam" id="PF07724">
    <property type="entry name" value="AAA_2"/>
    <property type="match status" value="1"/>
</dbReference>
<evidence type="ECO:0000256" key="2">
    <source>
        <dbReference type="ARBA" id="ARBA00022741"/>
    </source>
</evidence>
<feature type="compositionally biased region" description="Polar residues" evidence="6">
    <location>
        <begin position="879"/>
        <end position="894"/>
    </location>
</feature>
<dbReference type="InterPro" id="IPR004176">
    <property type="entry name" value="Clp_R_N"/>
</dbReference>
<evidence type="ECO:0000256" key="5">
    <source>
        <dbReference type="PROSITE-ProRule" id="PRU01251"/>
    </source>
</evidence>
<keyword evidence="4" id="KW-0143">Chaperone</keyword>
<dbReference type="SMART" id="SM00382">
    <property type="entry name" value="AAA"/>
    <property type="match status" value="2"/>
</dbReference>
<dbReference type="PANTHER" id="PTHR11638">
    <property type="entry name" value="ATP-DEPENDENT CLP PROTEASE"/>
    <property type="match status" value="1"/>
</dbReference>
<dbReference type="Pfam" id="PF00004">
    <property type="entry name" value="AAA"/>
    <property type="match status" value="1"/>
</dbReference>
<protein>
    <submittedName>
        <fullName evidence="8">ATPase with chaperone activity, ATP-binding subunit</fullName>
    </submittedName>
</protein>
<evidence type="ECO:0000313" key="8">
    <source>
        <dbReference type="EMBL" id="KKQ08887.1"/>
    </source>
</evidence>
<proteinExistence type="predicted"/>
<dbReference type="SMART" id="SM01086">
    <property type="entry name" value="ClpB_D2-small"/>
    <property type="match status" value="1"/>
</dbReference>
<dbReference type="CDD" id="cd19499">
    <property type="entry name" value="RecA-like_ClpB_Hsp104-like"/>
    <property type="match status" value="1"/>
</dbReference>
<dbReference type="GO" id="GO:0034605">
    <property type="term" value="P:cellular response to heat"/>
    <property type="evidence" value="ECO:0007669"/>
    <property type="project" value="TreeGrafter"/>
</dbReference>
<dbReference type="PRINTS" id="PR00300">
    <property type="entry name" value="CLPPROTEASEA"/>
</dbReference>
<dbReference type="GO" id="GO:0005524">
    <property type="term" value="F:ATP binding"/>
    <property type="evidence" value="ECO:0007669"/>
    <property type="project" value="UniProtKB-KW"/>
</dbReference>
<keyword evidence="3 8" id="KW-0067">ATP-binding</keyword>
<dbReference type="Gene3D" id="1.10.8.60">
    <property type="match status" value="2"/>
</dbReference>
<dbReference type="GO" id="GO:0016887">
    <property type="term" value="F:ATP hydrolysis activity"/>
    <property type="evidence" value="ECO:0007669"/>
    <property type="project" value="InterPro"/>
</dbReference>
<dbReference type="PROSITE" id="PS51903">
    <property type="entry name" value="CLP_R"/>
    <property type="match status" value="1"/>
</dbReference>
<feature type="region of interest" description="Disordered" evidence="6">
    <location>
        <begin position="1"/>
        <end position="31"/>
    </location>
</feature>
<evidence type="ECO:0000256" key="3">
    <source>
        <dbReference type="ARBA" id="ARBA00022840"/>
    </source>
</evidence>
<dbReference type="InterPro" id="IPR041546">
    <property type="entry name" value="ClpA/ClpB_AAA_lid"/>
</dbReference>
<evidence type="ECO:0000256" key="6">
    <source>
        <dbReference type="SAM" id="MobiDB-lite"/>
    </source>
</evidence>
<dbReference type="InterPro" id="IPR019489">
    <property type="entry name" value="Clp_ATPase_C"/>
</dbReference>
<comment type="caution">
    <text evidence="8">The sequence shown here is derived from an EMBL/GenBank/DDBJ whole genome shotgun (WGS) entry which is preliminary data.</text>
</comment>
<evidence type="ECO:0000259" key="7">
    <source>
        <dbReference type="PROSITE" id="PS51903"/>
    </source>
</evidence>
<dbReference type="SUPFAM" id="SSF81923">
    <property type="entry name" value="Double Clp-N motif"/>
    <property type="match status" value="1"/>
</dbReference>
<feature type="region of interest" description="Disordered" evidence="6">
    <location>
        <begin position="660"/>
        <end position="726"/>
    </location>
</feature>
<feature type="compositionally biased region" description="Low complexity" evidence="6">
    <location>
        <begin position="690"/>
        <end position="703"/>
    </location>
</feature>
<dbReference type="InterPro" id="IPR001270">
    <property type="entry name" value="ClpA/B"/>
</dbReference>
<dbReference type="FunFam" id="3.40.50.300:FF:000025">
    <property type="entry name" value="ATP-dependent Clp protease subunit"/>
    <property type="match status" value="1"/>
</dbReference>
<dbReference type="Pfam" id="PF10431">
    <property type="entry name" value="ClpB_D2-small"/>
    <property type="match status" value="1"/>
</dbReference>
<feature type="compositionally biased region" description="Polar residues" evidence="6">
    <location>
        <begin position="660"/>
        <end position="672"/>
    </location>
</feature>
<dbReference type="Gene3D" id="3.40.50.300">
    <property type="entry name" value="P-loop containing nucleotide triphosphate hydrolases"/>
    <property type="match status" value="2"/>
</dbReference>
<evidence type="ECO:0000256" key="1">
    <source>
        <dbReference type="ARBA" id="ARBA00022737"/>
    </source>
</evidence>
<dbReference type="AlphaFoldDB" id="A0A0G0ETJ6"/>
<feature type="compositionally biased region" description="Polar residues" evidence="6">
    <location>
        <begin position="11"/>
        <end position="25"/>
    </location>
</feature>
<dbReference type="PANTHER" id="PTHR11638:SF175">
    <property type="entry name" value="ATP-DEPENDENT CLP PROTEASE, ATP-BINDING SUBUNIT CLPC"/>
    <property type="match status" value="1"/>
</dbReference>
<dbReference type="InterPro" id="IPR036628">
    <property type="entry name" value="Clp_N_dom_sf"/>
</dbReference>
<evidence type="ECO:0000313" key="9">
    <source>
        <dbReference type="Proteomes" id="UP000034492"/>
    </source>
</evidence>
<dbReference type="PATRIC" id="fig|1618426.3.peg.664"/>
<feature type="domain" description="Clp R" evidence="7">
    <location>
        <begin position="56"/>
        <end position="193"/>
    </location>
</feature>
<accession>A0A0G0ETJ6</accession>
<dbReference type="InterPro" id="IPR050130">
    <property type="entry name" value="ClpA_ClpB"/>
</dbReference>
<dbReference type="SUPFAM" id="SSF52540">
    <property type="entry name" value="P-loop containing nucleoside triphosphate hydrolases"/>
    <property type="match status" value="2"/>
</dbReference>
<dbReference type="Pfam" id="PF02861">
    <property type="entry name" value="Clp_N"/>
    <property type="match status" value="1"/>
</dbReference>
<dbReference type="Pfam" id="PF17871">
    <property type="entry name" value="AAA_lid_9"/>
    <property type="match status" value="1"/>
</dbReference>
<feature type="compositionally biased region" description="Polar residues" evidence="6">
    <location>
        <begin position="706"/>
        <end position="716"/>
    </location>
</feature>
<dbReference type="EMBL" id="LBSA01000018">
    <property type="protein sequence ID" value="KKQ08887.1"/>
    <property type="molecule type" value="Genomic_DNA"/>
</dbReference>
<dbReference type="FunFam" id="3.40.50.300:FF:000010">
    <property type="entry name" value="Chaperone clpB 1, putative"/>
    <property type="match status" value="1"/>
</dbReference>
<feature type="region of interest" description="Disordered" evidence="6">
    <location>
        <begin position="859"/>
        <end position="894"/>
    </location>
</feature>
<dbReference type="Gene3D" id="1.10.1780.10">
    <property type="entry name" value="Clp, N-terminal domain"/>
    <property type="match status" value="1"/>
</dbReference>
<dbReference type="InterPro" id="IPR003959">
    <property type="entry name" value="ATPase_AAA_core"/>
</dbReference>
<reference evidence="8 9" key="1">
    <citation type="journal article" date="2015" name="Nature">
        <title>rRNA introns, odd ribosomes, and small enigmatic genomes across a large radiation of phyla.</title>
        <authorList>
            <person name="Brown C.T."/>
            <person name="Hug L.A."/>
            <person name="Thomas B.C."/>
            <person name="Sharon I."/>
            <person name="Castelle C.J."/>
            <person name="Singh A."/>
            <person name="Wilkins M.J."/>
            <person name="Williams K.H."/>
            <person name="Banfield J.F."/>
        </authorList>
    </citation>
    <scope>NUCLEOTIDE SEQUENCE [LARGE SCALE GENOMIC DNA]</scope>
</reference>
<dbReference type="CDD" id="cd00009">
    <property type="entry name" value="AAA"/>
    <property type="match status" value="1"/>
</dbReference>
<keyword evidence="1 5" id="KW-0677">Repeat</keyword>
<sequence>MSNLFGGLFESPTNQSTQTDLQEPTSAAPAVNQAGQDANLVSSSVNPVKEQGIAALSHLDPRSSQVLLHATEEAKRIKQTFIEPEQLFLALLSDRDIFKLLQDFSVDVAKLTRELQSKEQQGSFAGEPTLGEGTKQILEASYSNAKKREVDFISPEDILLTFFSTNQDLAKPLKEQGVEGSKIEEKLSKNTEFKTGKKSVLAQYGIDLTQKARDGKLDPVTGRDKESERLVHILLRRTKNNPVIIGEAGVGKTAIVEGLAQMMVSGKVAADLAKKTIIQLEISSLVAGASHRGEFEERLQDVIKEAEASNGQIILFIDEIHTLLGAGAEGGALDASNIIKPHITRGQIQIIGATTTSEYRKYFEKDRAFERRFQPVMCDEPSEDAAIEMVTVLKPKYEQFHNVKITEEAIKSAVHLSKRYVGERFLPDKAIDLIDEASAEVKLSQNAGKRPDNEIKTTDIENVVSRWTGIPISKLTEKESEKLLHLEELIHKSFINHDRAVVAVSEAVRRGRIGLANANRPIASFIFLGPTGTGKTELAKVLAEIMFGRKDAMIRLDMSEYMEKHEVAKLVGAPPGYVGYEEGGQLTEAVRSKPYSIVLLDEIEKAHPDVFNILLQLLEDGRLTDNKGNTVSFKNTVIVATSNIGSELIRQKLSDASQEQIGDSHIVSSAPQTPGLDPNAVATEPPPATPSSVIPASSSVIPAQAGIQTNNQSNDSRGVPQSEEEKRVKVYKEMSKIVMDELTKHFRPELINRFDEVVVFEPLTRENMLEITKLAIESTRKMLKDQNIGLELSQKAIEQLAKEGYDPSYGARPLRRLIQRSIENPIAIYLIKKAAAAGETILVDYDPAKDTYVFSKMATPAPVQPEPSNSHPDLPAPDGTTQPQPAPTSQNPTRNSLKALLSLDHKVSLKQLLLHQASLLLYRVEPVLA</sequence>
<keyword evidence="2" id="KW-0547">Nucleotide-binding</keyword>